<dbReference type="GO" id="GO:0003700">
    <property type="term" value="F:DNA-binding transcription factor activity"/>
    <property type="evidence" value="ECO:0007669"/>
    <property type="project" value="InterPro"/>
</dbReference>
<dbReference type="InterPro" id="IPR036388">
    <property type="entry name" value="WH-like_DNA-bd_sf"/>
</dbReference>
<keyword evidence="1" id="KW-0805">Transcription regulation</keyword>
<dbReference type="InterPro" id="IPR051011">
    <property type="entry name" value="Metal_resp_trans_reg"/>
</dbReference>
<feature type="domain" description="HTH arsR-type" evidence="4">
    <location>
        <begin position="3"/>
        <end position="97"/>
    </location>
</feature>
<dbReference type="CDD" id="cd00090">
    <property type="entry name" value="HTH_ARSR"/>
    <property type="match status" value="1"/>
</dbReference>
<protein>
    <submittedName>
        <fullName evidence="5">Transcriptional regulator</fullName>
    </submittedName>
</protein>
<evidence type="ECO:0000256" key="3">
    <source>
        <dbReference type="ARBA" id="ARBA00023163"/>
    </source>
</evidence>
<dbReference type="RefSeq" id="WP_085365161.1">
    <property type="nucleotide sequence ID" value="NZ_CAUJPZ010000063.1"/>
</dbReference>
<dbReference type="PRINTS" id="PR00778">
    <property type="entry name" value="HTHARSR"/>
</dbReference>
<evidence type="ECO:0000313" key="6">
    <source>
        <dbReference type="Proteomes" id="UP000193118"/>
    </source>
</evidence>
<dbReference type="InterPro" id="IPR011991">
    <property type="entry name" value="ArsR-like_HTH"/>
</dbReference>
<dbReference type="InterPro" id="IPR036390">
    <property type="entry name" value="WH_DNA-bd_sf"/>
</dbReference>
<dbReference type="Proteomes" id="UP000193118">
    <property type="component" value="Unassembled WGS sequence"/>
</dbReference>
<dbReference type="PROSITE" id="PS50987">
    <property type="entry name" value="HTH_ARSR_2"/>
    <property type="match status" value="1"/>
</dbReference>
<evidence type="ECO:0000256" key="1">
    <source>
        <dbReference type="ARBA" id="ARBA00023015"/>
    </source>
</evidence>
<dbReference type="AlphaFoldDB" id="A0A1X3DEY1"/>
<gene>
    <name evidence="5" type="ORF">BWD09_02475</name>
</gene>
<dbReference type="STRING" id="194197.BWD09_02475"/>
<reference evidence="6" key="1">
    <citation type="submission" date="2017-01" db="EMBL/GenBank/DDBJ databases">
        <authorList>
            <person name="Wolfgang W.J."/>
            <person name="Cole J."/>
            <person name="Wroblewski D."/>
            <person name="Mcginnis J."/>
            <person name="Musser K.A."/>
        </authorList>
    </citation>
    <scope>NUCLEOTIDE SEQUENCE [LARGE SCALE GENOMIC DNA]</scope>
    <source>
        <strain evidence="6">DSM 19151</strain>
    </source>
</reference>
<evidence type="ECO:0000313" key="5">
    <source>
        <dbReference type="EMBL" id="OSI18282.1"/>
    </source>
</evidence>
<dbReference type="InterPro" id="IPR001845">
    <property type="entry name" value="HTH_ArsR_DNA-bd_dom"/>
</dbReference>
<dbReference type="SUPFAM" id="SSF46785">
    <property type="entry name" value="Winged helix' DNA-binding domain"/>
    <property type="match status" value="1"/>
</dbReference>
<keyword evidence="6" id="KW-1185">Reference proteome</keyword>
<proteinExistence type="predicted"/>
<dbReference type="PANTHER" id="PTHR43132">
    <property type="entry name" value="ARSENICAL RESISTANCE OPERON REPRESSOR ARSR-RELATED"/>
    <property type="match status" value="1"/>
</dbReference>
<comment type="caution">
    <text evidence="5">The sequence shown here is derived from an EMBL/GenBank/DDBJ whole genome shotgun (WGS) entry which is preliminary data.</text>
</comment>
<dbReference type="EMBL" id="MTBO01000003">
    <property type="protein sequence ID" value="OSI18282.1"/>
    <property type="molecule type" value="Genomic_DNA"/>
</dbReference>
<name>A0A1X3DEY1_9NEIS</name>
<dbReference type="Gene3D" id="1.10.10.10">
    <property type="entry name" value="Winged helix-like DNA-binding domain superfamily/Winged helix DNA-binding domain"/>
    <property type="match status" value="1"/>
</dbReference>
<dbReference type="OrthoDB" id="8606801at2"/>
<keyword evidence="3" id="KW-0804">Transcription</keyword>
<accession>A0A1X3DEY1</accession>
<evidence type="ECO:0000256" key="2">
    <source>
        <dbReference type="ARBA" id="ARBA00023125"/>
    </source>
</evidence>
<dbReference type="GO" id="GO:0003677">
    <property type="term" value="F:DNA binding"/>
    <property type="evidence" value="ECO:0007669"/>
    <property type="project" value="UniProtKB-KW"/>
</dbReference>
<sequence length="103" mass="11497">MNAVTPELKRNAVLLKLMGNPERLAIMALLQESERSIDELAGILALQPTVVSKHLTRLRAEGLVDYTRYHRLLQYRLVSQQASAVLDTLLAFGAKPQKSADKE</sequence>
<dbReference type="PANTHER" id="PTHR43132:SF2">
    <property type="entry name" value="ARSENICAL RESISTANCE OPERON REPRESSOR ARSR-RELATED"/>
    <property type="match status" value="1"/>
</dbReference>
<keyword evidence="2" id="KW-0238">DNA-binding</keyword>
<dbReference type="Pfam" id="PF01022">
    <property type="entry name" value="HTH_5"/>
    <property type="match status" value="1"/>
</dbReference>
<dbReference type="GeneID" id="94581184"/>
<evidence type="ECO:0000259" key="4">
    <source>
        <dbReference type="PROSITE" id="PS50987"/>
    </source>
</evidence>
<dbReference type="SMART" id="SM00418">
    <property type="entry name" value="HTH_ARSR"/>
    <property type="match status" value="1"/>
</dbReference>
<organism evidence="5 6">
    <name type="scientific">Neisseria dentiae</name>
    <dbReference type="NCBI Taxonomy" id="194197"/>
    <lineage>
        <taxon>Bacteria</taxon>
        <taxon>Pseudomonadati</taxon>
        <taxon>Pseudomonadota</taxon>
        <taxon>Betaproteobacteria</taxon>
        <taxon>Neisseriales</taxon>
        <taxon>Neisseriaceae</taxon>
        <taxon>Neisseria</taxon>
    </lineage>
</organism>